<evidence type="ECO:0008006" key="3">
    <source>
        <dbReference type="Google" id="ProtNLM"/>
    </source>
</evidence>
<dbReference type="Proteomes" id="UP000831113">
    <property type="component" value="Chromosome"/>
</dbReference>
<reference evidence="1 2" key="1">
    <citation type="submission" date="2022-03" db="EMBL/GenBank/DDBJ databases">
        <title>Hymenobactersp. isolated from the air.</title>
        <authorList>
            <person name="Won M."/>
            <person name="Kwon S.-W."/>
        </authorList>
    </citation>
    <scope>NUCLEOTIDE SEQUENCE [LARGE SCALE GENOMIC DNA]</scope>
    <source>
        <strain evidence="1 2">KACC 21982</strain>
    </source>
</reference>
<keyword evidence="2" id="KW-1185">Reference proteome</keyword>
<evidence type="ECO:0000313" key="2">
    <source>
        <dbReference type="Proteomes" id="UP000831113"/>
    </source>
</evidence>
<organism evidence="1 2">
    <name type="scientific">Hymenobacter tibetensis</name>
    <dbReference type="NCBI Taxonomy" id="497967"/>
    <lineage>
        <taxon>Bacteria</taxon>
        <taxon>Pseudomonadati</taxon>
        <taxon>Bacteroidota</taxon>
        <taxon>Cytophagia</taxon>
        <taxon>Cytophagales</taxon>
        <taxon>Hymenobacteraceae</taxon>
        <taxon>Hymenobacter</taxon>
    </lineage>
</organism>
<evidence type="ECO:0000313" key="1">
    <source>
        <dbReference type="EMBL" id="UOG72887.1"/>
    </source>
</evidence>
<name>A0ABY4CS19_9BACT</name>
<protein>
    <recommendedName>
        <fullName evidence="3">PrcB C-terminal domain-containing protein</fullName>
    </recommendedName>
</protein>
<accession>A0ABY4CS19</accession>
<proteinExistence type="predicted"/>
<dbReference type="RefSeq" id="WP_243794279.1">
    <property type="nucleotide sequence ID" value="NZ_CP094669.1"/>
</dbReference>
<gene>
    <name evidence="1" type="ORF">MTX78_12185</name>
</gene>
<sequence>MNRIIRLTLFVLSPLLCCFQCEKESPYVACAPEEIQAVTTQEIAPVHFTPQANTRLETRAFQVNSLAELTAIVPADQLQGLNIDFALYTLVGGVSHRSGGISVTSQQVTQDCRDGYTYSARLADSPTLSPTNLLFGVLIPKLPKGTMISYELQAYE</sequence>
<dbReference type="EMBL" id="CP094669">
    <property type="protein sequence ID" value="UOG72887.1"/>
    <property type="molecule type" value="Genomic_DNA"/>
</dbReference>